<reference evidence="14 15" key="1">
    <citation type="submission" date="2023-07" db="EMBL/GenBank/DDBJ databases">
        <title>Genomic Encyclopedia of Type Strains, Phase IV (KMG-IV): sequencing the most valuable type-strain genomes for metagenomic binning, comparative biology and taxonomic classification.</title>
        <authorList>
            <person name="Goeker M."/>
        </authorList>
    </citation>
    <scope>NUCLEOTIDE SEQUENCE [LARGE SCALE GENOMIC DNA]</scope>
    <source>
        <strain evidence="14 15">DSM 22616</strain>
    </source>
</reference>
<keyword evidence="7" id="KW-0413">Isomerase</keyword>
<sequence>MSYLEELNERQREAVYQTEGPLLILAGAGSGKTKVVTSKIAYLIEHLNVFPSKILAFTFTNKAAGEMRDRVEKLLMTDASKMWIGTFHSICVRILRMNIDRLGFSKNFTIYDTHDQVTLLKDIIKRRNLNGEMFKPKAIISKISSLKNEGVSPKEFLKENGENFYDKILSEIYEDYNSSLKTNNALDFDDLIIKTVELLRDSIEVRNYYREKFDYIFVDEYQDTNKMQYFLIRYLSRENPNLTLVGDNDQSIYKWRGADISNILNFEKDYKDAKVILLEQNYRSTGNILRAANSVIKNNSDRYKKNLWTSQEDGKDVEYERYEHSIEEDRGVVNKIEQLNYKGRSFDEFAILYRTNAQSRGFEDMLMREGIPYKIIGGLRFYDRKEVKDILAYLRLLVNENDDVSLKRIINTPKRGIGLTSLEKLEEAALRENISILKVIEDADKYDFGKNKKINDFKEIIETLKDKALNLDLPSLIEGVIIDSGYLSDLQKDKSLESRTRIENLEEFVSAAKDFEKEVAGASLEEFLAMVSLLSDVDKTDEKSGVKLMTVHAAKGLEFPVVFLVGMEENIFPSFMSMEEDEDVEEERRLCYVAITRAEEELYISSAKARNRFGNTQFNRESRFIDEMGDIKKISCEEKNNVEVIDFTKTNKDKGEDLLRYPIWKSQKPEMSKENKNINIGDKVRHKTFGQGMIVAKTKKGNDYEVVISFDKGGIKRLMLSFAPLELIK</sequence>
<dbReference type="Pfam" id="PF00580">
    <property type="entry name" value="UvrD-helicase"/>
    <property type="match status" value="1"/>
</dbReference>
<dbReference type="PANTHER" id="PTHR11070">
    <property type="entry name" value="UVRD / RECB / PCRA DNA HELICASE FAMILY MEMBER"/>
    <property type="match status" value="1"/>
</dbReference>
<comment type="similarity">
    <text evidence="1 11">Belongs to the helicase family. UvrD subfamily.</text>
</comment>
<evidence type="ECO:0000259" key="13">
    <source>
        <dbReference type="PROSITE" id="PS51217"/>
    </source>
</evidence>
<dbReference type="CDD" id="cd17932">
    <property type="entry name" value="DEXQc_UvrD"/>
    <property type="match status" value="1"/>
</dbReference>
<keyword evidence="15" id="KW-1185">Reference proteome</keyword>
<dbReference type="InterPro" id="IPR005751">
    <property type="entry name" value="ATP-dep_DNA_helicase_PcrA"/>
</dbReference>
<dbReference type="EC" id="5.6.2.4" evidence="11"/>
<evidence type="ECO:0000313" key="15">
    <source>
        <dbReference type="Proteomes" id="UP001236559"/>
    </source>
</evidence>
<dbReference type="Gene3D" id="1.10.10.160">
    <property type="match status" value="1"/>
</dbReference>
<proteinExistence type="inferred from homology"/>
<dbReference type="InterPro" id="IPR000212">
    <property type="entry name" value="DNA_helicase_UvrD/REP"/>
</dbReference>
<dbReference type="InterPro" id="IPR014016">
    <property type="entry name" value="UvrD-like_ATP-bd"/>
</dbReference>
<dbReference type="Gene3D" id="3.40.50.300">
    <property type="entry name" value="P-loop containing nucleotide triphosphate hydrolases"/>
    <property type="match status" value="2"/>
</dbReference>
<dbReference type="Proteomes" id="UP001236559">
    <property type="component" value="Unassembled WGS sequence"/>
</dbReference>
<comment type="caution">
    <text evidence="14">The sequence shown here is derived from an EMBL/GenBank/DDBJ whole genome shotgun (WGS) entry which is preliminary data.</text>
</comment>
<dbReference type="EMBL" id="JAUSTN010000002">
    <property type="protein sequence ID" value="MDQ0274404.1"/>
    <property type="molecule type" value="Genomic_DNA"/>
</dbReference>
<evidence type="ECO:0000313" key="14">
    <source>
        <dbReference type="EMBL" id="MDQ0274404.1"/>
    </source>
</evidence>
<evidence type="ECO:0000256" key="4">
    <source>
        <dbReference type="ARBA" id="ARBA00022806"/>
    </source>
</evidence>
<dbReference type="Pfam" id="PF21196">
    <property type="entry name" value="PcrA_UvrD_tudor"/>
    <property type="match status" value="1"/>
</dbReference>
<dbReference type="PANTHER" id="PTHR11070:SF2">
    <property type="entry name" value="ATP-DEPENDENT DNA HELICASE SRS2"/>
    <property type="match status" value="1"/>
</dbReference>
<keyword evidence="5 10" id="KW-0067">ATP-binding</keyword>
<evidence type="ECO:0000256" key="8">
    <source>
        <dbReference type="ARBA" id="ARBA00034617"/>
    </source>
</evidence>
<comment type="catalytic activity">
    <reaction evidence="9 11">
        <text>ATP + H2O = ADP + phosphate + H(+)</text>
        <dbReference type="Rhea" id="RHEA:13065"/>
        <dbReference type="ChEBI" id="CHEBI:15377"/>
        <dbReference type="ChEBI" id="CHEBI:15378"/>
        <dbReference type="ChEBI" id="CHEBI:30616"/>
        <dbReference type="ChEBI" id="CHEBI:43474"/>
        <dbReference type="ChEBI" id="CHEBI:456216"/>
        <dbReference type="EC" id="5.6.2.4"/>
    </reaction>
</comment>
<dbReference type="PROSITE" id="PS51217">
    <property type="entry name" value="UVRD_HELICASE_CTER"/>
    <property type="match status" value="1"/>
</dbReference>
<keyword evidence="6 11" id="KW-0238">DNA-binding</keyword>
<evidence type="ECO:0000256" key="3">
    <source>
        <dbReference type="ARBA" id="ARBA00022801"/>
    </source>
</evidence>
<dbReference type="NCBIfam" id="TIGR01073">
    <property type="entry name" value="pcrA"/>
    <property type="match status" value="1"/>
</dbReference>
<protein>
    <recommendedName>
        <fullName evidence="11">ATP-dependent DNA helicase</fullName>
        <ecNumber evidence="11">5.6.2.4</ecNumber>
    </recommendedName>
</protein>
<dbReference type="PROSITE" id="PS51198">
    <property type="entry name" value="UVRD_HELICASE_ATP_BIND"/>
    <property type="match status" value="1"/>
</dbReference>
<evidence type="ECO:0000259" key="12">
    <source>
        <dbReference type="PROSITE" id="PS51198"/>
    </source>
</evidence>
<keyword evidence="4 10" id="KW-0347">Helicase</keyword>
<gene>
    <name evidence="14" type="ORF">J2S72_000412</name>
</gene>
<dbReference type="InterPro" id="IPR014017">
    <property type="entry name" value="DNA_helicase_UvrD-like_C"/>
</dbReference>
<dbReference type="SUPFAM" id="SSF52540">
    <property type="entry name" value="P-loop containing nucleoside triphosphate hydrolases"/>
    <property type="match status" value="1"/>
</dbReference>
<dbReference type="GO" id="GO:0016787">
    <property type="term" value="F:hydrolase activity"/>
    <property type="evidence" value="ECO:0007669"/>
    <property type="project" value="UniProtKB-KW"/>
</dbReference>
<evidence type="ECO:0000256" key="10">
    <source>
        <dbReference type="PROSITE-ProRule" id="PRU00560"/>
    </source>
</evidence>
<accession>A0ABU0AT08</accession>
<organism evidence="14 15">
    <name type="scientific">Peptoniphilus koenoeneniae</name>
    <dbReference type="NCBI Taxonomy" id="507751"/>
    <lineage>
        <taxon>Bacteria</taxon>
        <taxon>Bacillati</taxon>
        <taxon>Bacillota</taxon>
        <taxon>Tissierellia</taxon>
        <taxon>Tissierellales</taxon>
        <taxon>Peptoniphilaceae</taxon>
        <taxon>Peptoniphilus</taxon>
    </lineage>
</organism>
<feature type="domain" description="UvrD-like helicase ATP-binding" evidence="12">
    <location>
        <begin position="5"/>
        <end position="285"/>
    </location>
</feature>
<evidence type="ECO:0000256" key="1">
    <source>
        <dbReference type="ARBA" id="ARBA00009922"/>
    </source>
</evidence>
<dbReference type="RefSeq" id="WP_023055195.1">
    <property type="nucleotide sequence ID" value="NZ_JAUSTN010000002.1"/>
</dbReference>
<feature type="domain" description="UvrD-like helicase C-terminal" evidence="13">
    <location>
        <begin position="286"/>
        <end position="556"/>
    </location>
</feature>
<evidence type="ECO:0000256" key="9">
    <source>
        <dbReference type="ARBA" id="ARBA00048988"/>
    </source>
</evidence>
<feature type="binding site" evidence="10">
    <location>
        <begin position="26"/>
        <end position="33"/>
    </location>
    <ligand>
        <name>ATP</name>
        <dbReference type="ChEBI" id="CHEBI:30616"/>
    </ligand>
</feature>
<evidence type="ECO:0000256" key="5">
    <source>
        <dbReference type="ARBA" id="ARBA00022840"/>
    </source>
</evidence>
<dbReference type="CDD" id="cd18807">
    <property type="entry name" value="SF1_C_UvrD"/>
    <property type="match status" value="1"/>
</dbReference>
<comment type="catalytic activity">
    <reaction evidence="8">
        <text>Couples ATP hydrolysis with the unwinding of duplex DNA by translocating in the 3'-5' direction.</text>
        <dbReference type="EC" id="5.6.2.4"/>
    </reaction>
</comment>
<dbReference type="InterPro" id="IPR013986">
    <property type="entry name" value="DExx_box_DNA_helicase_dom_sf"/>
</dbReference>
<evidence type="ECO:0000256" key="2">
    <source>
        <dbReference type="ARBA" id="ARBA00022741"/>
    </source>
</evidence>
<keyword evidence="2 10" id="KW-0547">Nucleotide-binding</keyword>
<keyword evidence="3 10" id="KW-0378">Hydrolase</keyword>
<dbReference type="Gene3D" id="1.10.486.10">
    <property type="entry name" value="PCRA, domain 4"/>
    <property type="match status" value="1"/>
</dbReference>
<dbReference type="GO" id="GO:0003678">
    <property type="term" value="F:DNA helicase activity"/>
    <property type="evidence" value="ECO:0007669"/>
    <property type="project" value="UniProtKB-EC"/>
</dbReference>
<evidence type="ECO:0000256" key="11">
    <source>
        <dbReference type="RuleBase" id="RU364053"/>
    </source>
</evidence>
<evidence type="ECO:0000256" key="7">
    <source>
        <dbReference type="ARBA" id="ARBA00023235"/>
    </source>
</evidence>
<evidence type="ECO:0000256" key="6">
    <source>
        <dbReference type="ARBA" id="ARBA00023125"/>
    </source>
</evidence>
<dbReference type="Pfam" id="PF13361">
    <property type="entry name" value="UvrD_C"/>
    <property type="match status" value="1"/>
</dbReference>
<name>A0ABU0AT08_9FIRM</name>
<dbReference type="InterPro" id="IPR027417">
    <property type="entry name" value="P-loop_NTPase"/>
</dbReference>